<dbReference type="RefSeq" id="XP_010704356.1">
    <property type="nucleotide sequence ID" value="XM_010706054.1"/>
</dbReference>
<evidence type="ECO:0000256" key="1">
    <source>
        <dbReference type="SAM" id="MobiDB-lite"/>
    </source>
</evidence>
<feature type="compositionally biased region" description="Basic and acidic residues" evidence="1">
    <location>
        <begin position="455"/>
        <end position="467"/>
    </location>
</feature>
<keyword evidence="3" id="KW-1185">Reference proteome</keyword>
<accession>A0A088RLG7</accession>
<feature type="region of interest" description="Disordered" evidence="1">
    <location>
        <begin position="1"/>
        <end position="29"/>
    </location>
</feature>
<dbReference type="EMBL" id="CP009378">
    <property type="protein sequence ID" value="AIN96034.1"/>
    <property type="molecule type" value="Genomic_DNA"/>
</dbReference>
<proteinExistence type="predicted"/>
<evidence type="ECO:0000313" key="3">
    <source>
        <dbReference type="Proteomes" id="UP000063063"/>
    </source>
</evidence>
<dbReference type="VEuPathDB" id="TriTrypDB:LPMP_091190"/>
<dbReference type="VEuPathDB" id="TriTrypDB:LPAL13_090017400"/>
<protein>
    <submittedName>
        <fullName evidence="2">Uncharacterized protein</fullName>
    </submittedName>
</protein>
<name>A0A088RLG7_LEIPA</name>
<dbReference type="GeneID" id="22572689"/>
<dbReference type="AlphaFoldDB" id="A0A088RLG7"/>
<gene>
    <name evidence="2" type="ORF">LPMP_091190</name>
</gene>
<feature type="region of interest" description="Disordered" evidence="1">
    <location>
        <begin position="56"/>
        <end position="82"/>
    </location>
</feature>
<dbReference type="OrthoDB" id="266679at2759"/>
<dbReference type="Proteomes" id="UP000063063">
    <property type="component" value="Chromosome 9"/>
</dbReference>
<feature type="compositionally biased region" description="Low complexity" evidence="1">
    <location>
        <begin position="1"/>
        <end position="17"/>
    </location>
</feature>
<feature type="region of interest" description="Disordered" evidence="1">
    <location>
        <begin position="455"/>
        <end position="475"/>
    </location>
</feature>
<evidence type="ECO:0000313" key="2">
    <source>
        <dbReference type="EMBL" id="AIN96034.1"/>
    </source>
</evidence>
<reference evidence="2 3" key="1">
    <citation type="journal article" date="2015" name="Sci. Rep.">
        <title>The genome of Leishmania panamensis: insights into genomics of the L. (Viannia) subgenus.</title>
        <authorList>
            <person name="Llanes A."/>
            <person name="Restrepo C.M."/>
            <person name="Vecchio G.D."/>
            <person name="Anguizola F.J."/>
            <person name="Lleonart R."/>
        </authorList>
    </citation>
    <scope>NUCLEOTIDE SEQUENCE [LARGE SCALE GENOMIC DNA]</scope>
    <source>
        <strain evidence="2 3">MHOM/PA/94/PSC-1</strain>
    </source>
</reference>
<dbReference type="KEGG" id="lpan:LPMP_091190"/>
<sequence length="596" mass="64447">MSNPEASKAAAEPSPMSFSARAPQERSPGEVVVPAPIQRFYSQFIALLIQQGRRGPSATAAPVSTPSAPSQHHSASIIDGQADTEDDALRRLTRVQEDMLGSLLWQWLTLFSLAVQPVGDTPRERSPASSAMAVASAVRSMSPSHALGPHDVERLFHTGFFSLLPVAARGGGAGDFNGSRLPPADSPAPWHSAPLAEYEEPARVLVAALSSLSRHGPLFSSWCALCYTCVGTSLAVDTSPSSLEKGPATMNRSKSRFSTAEAATRRALRRLRHAWSSAVALLDAVTEDSSRPGTLSAQRSVDACATVQLWASTYTTCATSGSAVKALPIVEEKGSGTGEPQPPPLSLSLWAAQWYHECTRIAAHGADEGFHAEEAGVPVVLVTRVMRYMCHRLEAEVVRCARQHGHTGTAERTAHLLTPPFSDPNVSIPFRLTLRIGALTALALQSPMRHVDYDTDRRGGAAKHSDGIKGSGLRRRRRRAWNVGADNNSDTDDSLGNPYCGGGGERIWCERTDAQSGVSRFILSHQKRFEVPIASGVLTTYSMCLADDKVAQPADHRYIPRLTGEQYLRNGTVHWWTLSDSQRRRQPMAEAWKTPS</sequence>
<organism evidence="2 3">
    <name type="scientific">Leishmania panamensis</name>
    <dbReference type="NCBI Taxonomy" id="5679"/>
    <lineage>
        <taxon>Eukaryota</taxon>
        <taxon>Discoba</taxon>
        <taxon>Euglenozoa</taxon>
        <taxon>Kinetoplastea</taxon>
        <taxon>Metakinetoplastina</taxon>
        <taxon>Trypanosomatida</taxon>
        <taxon>Trypanosomatidae</taxon>
        <taxon>Leishmaniinae</taxon>
        <taxon>Leishmania</taxon>
        <taxon>Leishmania guyanensis species complex</taxon>
    </lineage>
</organism>
<dbReference type="eggNOG" id="ENOG502SI4N">
    <property type="taxonomic scope" value="Eukaryota"/>
</dbReference>
<feature type="compositionally biased region" description="Low complexity" evidence="1">
    <location>
        <begin position="56"/>
        <end position="70"/>
    </location>
</feature>